<gene>
    <name evidence="2" type="ORF">SAMN05444159_1063</name>
</gene>
<proteinExistence type="predicted"/>
<dbReference type="AlphaFoldDB" id="A0A1M6KSF4"/>
<feature type="transmembrane region" description="Helical" evidence="1">
    <location>
        <begin position="6"/>
        <end position="29"/>
    </location>
</feature>
<sequence length="67" mass="7489">MTDFEVIGPYVVALLMSIGALCIFVWGVLSGAFSGTDEAAIRFYRMEVENDRIDAPIEHKHIEQADE</sequence>
<name>A0A1M6KSF4_9BRAD</name>
<evidence type="ECO:0000313" key="3">
    <source>
        <dbReference type="Proteomes" id="UP000189935"/>
    </source>
</evidence>
<accession>A0A1M6KSF4</accession>
<keyword evidence="1" id="KW-1133">Transmembrane helix</keyword>
<evidence type="ECO:0000313" key="2">
    <source>
        <dbReference type="EMBL" id="SHJ61784.1"/>
    </source>
</evidence>
<keyword evidence="1" id="KW-0472">Membrane</keyword>
<dbReference type="RefSeq" id="WP_154071135.1">
    <property type="nucleotide sequence ID" value="NZ_LT670844.1"/>
</dbReference>
<protein>
    <recommendedName>
        <fullName evidence="4">Cbb3-type cytochrome oxidase assembly protein CcoS</fullName>
    </recommendedName>
</protein>
<evidence type="ECO:0008006" key="4">
    <source>
        <dbReference type="Google" id="ProtNLM"/>
    </source>
</evidence>
<dbReference type="OrthoDB" id="8242383at2"/>
<reference evidence="2 3" key="1">
    <citation type="submission" date="2016-11" db="EMBL/GenBank/DDBJ databases">
        <authorList>
            <person name="Jaros S."/>
            <person name="Januszkiewicz K."/>
            <person name="Wedrychowicz H."/>
        </authorList>
    </citation>
    <scope>NUCLEOTIDE SEQUENCE [LARGE SCALE GENOMIC DNA]</scope>
    <source>
        <strain evidence="2 3">GAS499</strain>
    </source>
</reference>
<keyword evidence="1" id="KW-0812">Transmembrane</keyword>
<dbReference type="Proteomes" id="UP000189935">
    <property type="component" value="Chromosome I"/>
</dbReference>
<evidence type="ECO:0000256" key="1">
    <source>
        <dbReference type="SAM" id="Phobius"/>
    </source>
</evidence>
<dbReference type="EMBL" id="LT670844">
    <property type="protein sequence ID" value="SHJ61784.1"/>
    <property type="molecule type" value="Genomic_DNA"/>
</dbReference>
<organism evidence="2 3">
    <name type="scientific">Bradyrhizobium lablabi</name>
    <dbReference type="NCBI Taxonomy" id="722472"/>
    <lineage>
        <taxon>Bacteria</taxon>
        <taxon>Pseudomonadati</taxon>
        <taxon>Pseudomonadota</taxon>
        <taxon>Alphaproteobacteria</taxon>
        <taxon>Hyphomicrobiales</taxon>
        <taxon>Nitrobacteraceae</taxon>
        <taxon>Bradyrhizobium</taxon>
    </lineage>
</organism>